<evidence type="ECO:0000256" key="1">
    <source>
        <dbReference type="SAM" id="Phobius"/>
    </source>
</evidence>
<gene>
    <name evidence="2" type="ORF">E2553_42320</name>
</gene>
<dbReference type="Proteomes" id="UP000297385">
    <property type="component" value="Unassembled WGS sequence"/>
</dbReference>
<accession>A0A4Y8MG96</accession>
<dbReference type="AlphaFoldDB" id="A0A4Y8MG96"/>
<dbReference type="EMBL" id="SNVI01000008">
    <property type="protein sequence ID" value="TFE36404.1"/>
    <property type="molecule type" value="Genomic_DNA"/>
</dbReference>
<evidence type="ECO:0000313" key="3">
    <source>
        <dbReference type="Proteomes" id="UP000297385"/>
    </source>
</evidence>
<feature type="transmembrane region" description="Helical" evidence="1">
    <location>
        <begin position="66"/>
        <end position="84"/>
    </location>
</feature>
<keyword evidence="1" id="KW-0812">Transmembrane</keyword>
<keyword evidence="1" id="KW-0472">Membrane</keyword>
<organism evidence="2 3">
    <name type="scientific">Paraburkholderia dipogonis</name>
    <dbReference type="NCBI Taxonomy" id="1211383"/>
    <lineage>
        <taxon>Bacteria</taxon>
        <taxon>Pseudomonadati</taxon>
        <taxon>Pseudomonadota</taxon>
        <taxon>Betaproteobacteria</taxon>
        <taxon>Burkholderiales</taxon>
        <taxon>Burkholderiaceae</taxon>
        <taxon>Paraburkholderia</taxon>
    </lineage>
</organism>
<comment type="caution">
    <text evidence="2">The sequence shown here is derived from an EMBL/GenBank/DDBJ whole genome shotgun (WGS) entry which is preliminary data.</text>
</comment>
<name>A0A4Y8MG96_9BURK</name>
<feature type="transmembrane region" description="Helical" evidence="1">
    <location>
        <begin position="12"/>
        <end position="31"/>
    </location>
</feature>
<keyword evidence="1" id="KW-1133">Transmembrane helix</keyword>
<sequence length="85" mass="9864">MVILLSNLSKICFGWALLYLLLSFLSALKIGRRHYQSLIFLEFQPGRARGPWELRRARLMLRMKRCTVLLVLFGVISLVACVFVH</sequence>
<proteinExistence type="predicted"/>
<protein>
    <submittedName>
        <fullName evidence="2">Uncharacterized protein</fullName>
    </submittedName>
</protein>
<reference evidence="2 3" key="1">
    <citation type="submission" date="2019-03" db="EMBL/GenBank/DDBJ databases">
        <title>Complete Genome Sequence of Paraburkholderia dipogonis ICMP 19430T, a Nitrogen-fixing Symbiont of the South African Invasive Legume Dipogon lignosus in New Zealand.</title>
        <authorList>
            <person name="De Meyer S.E."/>
        </authorList>
    </citation>
    <scope>NUCLEOTIDE SEQUENCE [LARGE SCALE GENOMIC DNA]</scope>
    <source>
        <strain evidence="2 3">ICMP 19430</strain>
    </source>
</reference>
<evidence type="ECO:0000313" key="2">
    <source>
        <dbReference type="EMBL" id="TFE36404.1"/>
    </source>
</evidence>